<protein>
    <submittedName>
        <fullName evidence="3">Aldo/keto reductase</fullName>
    </submittedName>
</protein>
<keyword evidence="1" id="KW-0560">Oxidoreductase</keyword>
<reference evidence="3" key="1">
    <citation type="submission" date="2021-04" db="EMBL/GenBank/DDBJ databases">
        <title>Devosia litorisediminis sp. nov., isolated from a sand dune.</title>
        <authorList>
            <person name="Park S."/>
            <person name="Yoon J.-H."/>
        </authorList>
    </citation>
    <scope>NUCLEOTIDE SEQUENCE</scope>
    <source>
        <strain evidence="3">BSSL-BM10</strain>
    </source>
</reference>
<dbReference type="InterPro" id="IPR050791">
    <property type="entry name" value="Aldo-Keto_reductase"/>
</dbReference>
<gene>
    <name evidence="3" type="ORF">KD146_15110</name>
</gene>
<dbReference type="GO" id="GO:0016491">
    <property type="term" value="F:oxidoreductase activity"/>
    <property type="evidence" value="ECO:0007669"/>
    <property type="project" value="UniProtKB-KW"/>
</dbReference>
<dbReference type="AlphaFoldDB" id="A0A942IF17"/>
<dbReference type="InterPro" id="IPR020471">
    <property type="entry name" value="AKR"/>
</dbReference>
<evidence type="ECO:0000259" key="2">
    <source>
        <dbReference type="Pfam" id="PF00248"/>
    </source>
</evidence>
<organism evidence="3 4">
    <name type="scientific">Devosia litorisediminis</name>
    <dbReference type="NCBI Taxonomy" id="2829817"/>
    <lineage>
        <taxon>Bacteria</taxon>
        <taxon>Pseudomonadati</taxon>
        <taxon>Pseudomonadota</taxon>
        <taxon>Alphaproteobacteria</taxon>
        <taxon>Hyphomicrobiales</taxon>
        <taxon>Devosiaceae</taxon>
        <taxon>Devosia</taxon>
    </lineage>
</organism>
<dbReference type="PANTHER" id="PTHR43625">
    <property type="entry name" value="AFLATOXIN B1 ALDEHYDE REDUCTASE"/>
    <property type="match status" value="1"/>
</dbReference>
<sequence length="289" mass="31257">MTVLDAALAGTFSIGGDLTINRLGFGAMRITGPGIWGPPDDVEGAKAVLRRLPELNVNFVDTAESYGPFVSEELIAQALAPYGKGTIVGTKGGLTRTGPGEWHHVGRPEFLRQGAVLSRQRLKVDVIDLWQLHRIDKQTPRQAQFEAVAQLKMDGIIRHAGLSNVSVDDIKEAQKYFDVTTVQNLYNFANRDSEDVLEYCAANGIGFIPWFPLAGGELVEGHADARAITEKHKASPSQIALAWLLKRSPVILPIPGTSKVKHLEDNVAAAGIELSDADFATLDQIGKKG</sequence>
<dbReference type="InterPro" id="IPR023210">
    <property type="entry name" value="NADP_OxRdtase_dom"/>
</dbReference>
<dbReference type="InterPro" id="IPR036812">
    <property type="entry name" value="NAD(P)_OxRdtase_dom_sf"/>
</dbReference>
<dbReference type="Pfam" id="PF00248">
    <property type="entry name" value="Aldo_ket_red"/>
    <property type="match status" value="1"/>
</dbReference>
<proteinExistence type="predicted"/>
<dbReference type="PANTHER" id="PTHR43625:SF40">
    <property type="entry name" value="ALDO-KETO REDUCTASE YAKC [NADP(+)]"/>
    <property type="match status" value="1"/>
</dbReference>
<dbReference type="Proteomes" id="UP000678281">
    <property type="component" value="Unassembled WGS sequence"/>
</dbReference>
<dbReference type="CDD" id="cd19088">
    <property type="entry name" value="AKR_AKR13B1"/>
    <property type="match status" value="1"/>
</dbReference>
<name>A0A942IF17_9HYPH</name>
<evidence type="ECO:0000313" key="3">
    <source>
        <dbReference type="EMBL" id="MBS3850030.1"/>
    </source>
</evidence>
<dbReference type="RefSeq" id="WP_212659675.1">
    <property type="nucleotide sequence ID" value="NZ_JAGXTP010000003.1"/>
</dbReference>
<dbReference type="EMBL" id="JAGXTP010000003">
    <property type="protein sequence ID" value="MBS3850030.1"/>
    <property type="molecule type" value="Genomic_DNA"/>
</dbReference>
<dbReference type="Gene3D" id="3.20.20.100">
    <property type="entry name" value="NADP-dependent oxidoreductase domain"/>
    <property type="match status" value="1"/>
</dbReference>
<keyword evidence="4" id="KW-1185">Reference proteome</keyword>
<evidence type="ECO:0000256" key="1">
    <source>
        <dbReference type="ARBA" id="ARBA00023002"/>
    </source>
</evidence>
<dbReference type="PRINTS" id="PR00069">
    <property type="entry name" value="ALDKETRDTASE"/>
</dbReference>
<comment type="caution">
    <text evidence="3">The sequence shown here is derived from an EMBL/GenBank/DDBJ whole genome shotgun (WGS) entry which is preliminary data.</text>
</comment>
<evidence type="ECO:0000313" key="4">
    <source>
        <dbReference type="Proteomes" id="UP000678281"/>
    </source>
</evidence>
<dbReference type="GO" id="GO:0005737">
    <property type="term" value="C:cytoplasm"/>
    <property type="evidence" value="ECO:0007669"/>
    <property type="project" value="TreeGrafter"/>
</dbReference>
<dbReference type="SUPFAM" id="SSF51430">
    <property type="entry name" value="NAD(P)-linked oxidoreductase"/>
    <property type="match status" value="1"/>
</dbReference>
<accession>A0A942IF17</accession>
<feature type="domain" description="NADP-dependent oxidoreductase" evidence="2">
    <location>
        <begin position="22"/>
        <end position="285"/>
    </location>
</feature>